<dbReference type="GO" id="GO:0003924">
    <property type="term" value="F:GTPase activity"/>
    <property type="evidence" value="ECO:0007669"/>
    <property type="project" value="InterPro"/>
</dbReference>
<name>A0A1S6XSE5_BARSR</name>
<accession>A0A1S6XSE5</accession>
<dbReference type="GO" id="GO:0005525">
    <property type="term" value="F:GTP binding"/>
    <property type="evidence" value="ECO:0007669"/>
    <property type="project" value="InterPro"/>
</dbReference>
<dbReference type="GO" id="GO:0006614">
    <property type="term" value="P:SRP-dependent cotranslational protein targeting to membrane"/>
    <property type="evidence" value="ECO:0007669"/>
    <property type="project" value="InterPro"/>
</dbReference>
<dbReference type="InterPro" id="IPR022941">
    <property type="entry name" value="SRP54"/>
</dbReference>
<dbReference type="PANTHER" id="PTHR11564">
    <property type="entry name" value="SIGNAL RECOGNITION PARTICLE 54K PROTEIN SRP54"/>
    <property type="match status" value="1"/>
</dbReference>
<gene>
    <name evidence="3" type="ORF">BscR1v2_015470</name>
</gene>
<dbReference type="AlphaFoldDB" id="A0A1S6XSE5"/>
<reference evidence="4" key="1">
    <citation type="journal article" date="2017" name="Genome Biol. Evol.">
        <title>Evolutionary Dynamics of Pathoadaptation Revealed by Three Independent Acquisitions of the VirB/D4 Type IV Secretion System in Bartonella.</title>
        <authorList>
            <person name="Harms A."/>
            <person name="Segers F.H."/>
            <person name="Quebatte M."/>
            <person name="Mistl C."/>
            <person name="Manfredi P."/>
            <person name="Korner J."/>
            <person name="Chomel B.B."/>
            <person name="Kosoy M."/>
            <person name="Maruyama S."/>
            <person name="Engel P."/>
            <person name="Dehio C."/>
        </authorList>
    </citation>
    <scope>NUCLEOTIDE SEQUENCE [LARGE SCALE GENOMIC DNA]</scope>
    <source>
        <strain evidence="4">R1</strain>
    </source>
</reference>
<dbReference type="GO" id="GO:0048500">
    <property type="term" value="C:signal recognition particle"/>
    <property type="evidence" value="ECO:0007669"/>
    <property type="project" value="InterPro"/>
</dbReference>
<dbReference type="Proteomes" id="UP000190811">
    <property type="component" value="Chromosome"/>
</dbReference>
<evidence type="ECO:0000259" key="2">
    <source>
        <dbReference type="Pfam" id="PF02978"/>
    </source>
</evidence>
<feature type="region of interest" description="Disordered" evidence="1">
    <location>
        <begin position="134"/>
        <end position="171"/>
    </location>
</feature>
<dbReference type="EMBL" id="CP019789">
    <property type="protein sequence ID" value="AQX31452.1"/>
    <property type="molecule type" value="Genomic_DNA"/>
</dbReference>
<dbReference type="InterPro" id="IPR004125">
    <property type="entry name" value="Signal_recog_particle_SRP54_M"/>
</dbReference>
<sequence>MGMMPGLGKMKEQIAAAGLNDHLLNRQLAIISSMTFAERANPEILKHSRKQRIAKGSGTSAADINKLLKMHRQMADMMKAMGGKGKGGLMGKMLGGLGSKLGFGAGGVPGNMPNLSGIDPAQLSALQKQIKNGNLGEKLPGLPQSGLPFPGFPSGLSGNGGKLPPLPKKKS</sequence>
<dbReference type="STRING" id="687861.BscR1v2_015470"/>
<dbReference type="InterPro" id="IPR036891">
    <property type="entry name" value="Signal_recog_part_SRP54_M_sf"/>
</dbReference>
<dbReference type="Pfam" id="PF02978">
    <property type="entry name" value="SRP_SPB"/>
    <property type="match status" value="1"/>
</dbReference>
<evidence type="ECO:0000256" key="1">
    <source>
        <dbReference type="SAM" id="MobiDB-lite"/>
    </source>
</evidence>
<organism evidence="3 4">
    <name type="scientific">Bartonella schoenbuchensis (strain DSM 13525 / NCTC 13165 / R1)</name>
    <dbReference type="NCBI Taxonomy" id="687861"/>
    <lineage>
        <taxon>Bacteria</taxon>
        <taxon>Pseudomonadati</taxon>
        <taxon>Pseudomonadota</taxon>
        <taxon>Alphaproteobacteria</taxon>
        <taxon>Hyphomicrobiales</taxon>
        <taxon>Bartonellaceae</taxon>
        <taxon>Bartonella</taxon>
    </lineage>
</organism>
<dbReference type="GO" id="GO:0008312">
    <property type="term" value="F:7S RNA binding"/>
    <property type="evidence" value="ECO:0007669"/>
    <property type="project" value="InterPro"/>
</dbReference>
<proteinExistence type="predicted"/>
<dbReference type="PANTHER" id="PTHR11564:SF5">
    <property type="entry name" value="SIGNAL RECOGNITION PARTICLE SUBUNIT SRP54"/>
    <property type="match status" value="1"/>
</dbReference>
<dbReference type="Gene3D" id="1.10.260.30">
    <property type="entry name" value="Signal recognition particle, SRP54 subunit, M-domain"/>
    <property type="match status" value="1"/>
</dbReference>
<feature type="domain" description="Signal recognition particle SRP54 subunit M-domain" evidence="2">
    <location>
        <begin position="1"/>
        <end position="78"/>
    </location>
</feature>
<evidence type="ECO:0000313" key="4">
    <source>
        <dbReference type="Proteomes" id="UP000190811"/>
    </source>
</evidence>
<dbReference type="SUPFAM" id="SSF47446">
    <property type="entry name" value="Signal peptide-binding domain"/>
    <property type="match status" value="1"/>
</dbReference>
<evidence type="ECO:0000313" key="3">
    <source>
        <dbReference type="EMBL" id="AQX31452.1"/>
    </source>
</evidence>
<protein>
    <submittedName>
        <fullName evidence="3">Signal recognition particle subunit SRP54</fullName>
    </submittedName>
</protein>